<dbReference type="Pfam" id="PF05050">
    <property type="entry name" value="Methyltransf_21"/>
    <property type="match status" value="1"/>
</dbReference>
<feature type="domain" description="Methyltransferase FkbM" evidence="1">
    <location>
        <begin position="94"/>
        <end position="234"/>
    </location>
</feature>
<accession>A0A1F8AUF7</accession>
<reference evidence="2 3" key="1">
    <citation type="journal article" date="2016" name="Nat. Commun.">
        <title>Thousands of microbial genomes shed light on interconnected biogeochemical processes in an aquifer system.</title>
        <authorList>
            <person name="Anantharaman K."/>
            <person name="Brown C.T."/>
            <person name="Hug L.A."/>
            <person name="Sharon I."/>
            <person name="Castelle C.J."/>
            <person name="Probst A.J."/>
            <person name="Thomas B.C."/>
            <person name="Singh A."/>
            <person name="Wilkins M.J."/>
            <person name="Karaoz U."/>
            <person name="Brodie E.L."/>
            <person name="Williams K.H."/>
            <person name="Hubbard S.S."/>
            <person name="Banfield J.F."/>
        </authorList>
    </citation>
    <scope>NUCLEOTIDE SEQUENCE [LARGE SCALE GENOMIC DNA]</scope>
</reference>
<dbReference type="PANTHER" id="PTHR34203:SF15">
    <property type="entry name" value="SLL1173 PROTEIN"/>
    <property type="match status" value="1"/>
</dbReference>
<evidence type="ECO:0000313" key="3">
    <source>
        <dbReference type="Proteomes" id="UP000178603"/>
    </source>
</evidence>
<dbReference type="Proteomes" id="UP000178603">
    <property type="component" value="Unassembled WGS sequence"/>
</dbReference>
<organism evidence="2 3">
    <name type="scientific">Candidatus Woesebacteria bacterium RIFCSPHIGHO2_12_FULL_41_24</name>
    <dbReference type="NCBI Taxonomy" id="1802510"/>
    <lineage>
        <taxon>Bacteria</taxon>
        <taxon>Candidatus Woeseibacteriota</taxon>
    </lineage>
</organism>
<comment type="caution">
    <text evidence="2">The sequence shown here is derived from an EMBL/GenBank/DDBJ whole genome shotgun (WGS) entry which is preliminary data.</text>
</comment>
<dbReference type="NCBIfam" id="TIGR01444">
    <property type="entry name" value="fkbM_fam"/>
    <property type="match status" value="1"/>
</dbReference>
<proteinExistence type="predicted"/>
<dbReference type="InterPro" id="IPR006342">
    <property type="entry name" value="FkbM_mtfrase"/>
</dbReference>
<gene>
    <name evidence="2" type="ORF">A3E44_03820</name>
</gene>
<evidence type="ECO:0000259" key="1">
    <source>
        <dbReference type="Pfam" id="PF05050"/>
    </source>
</evidence>
<protein>
    <recommendedName>
        <fullName evidence="1">Methyltransferase FkbM domain-containing protein</fullName>
    </recommendedName>
</protein>
<dbReference type="InterPro" id="IPR052514">
    <property type="entry name" value="SAM-dependent_MTase"/>
</dbReference>
<dbReference type="InterPro" id="IPR029063">
    <property type="entry name" value="SAM-dependent_MTases_sf"/>
</dbReference>
<dbReference type="Gene3D" id="3.40.50.150">
    <property type="entry name" value="Vaccinia Virus protein VP39"/>
    <property type="match status" value="1"/>
</dbReference>
<dbReference type="SUPFAM" id="SSF53335">
    <property type="entry name" value="S-adenosyl-L-methionine-dependent methyltransferases"/>
    <property type="match status" value="1"/>
</dbReference>
<evidence type="ECO:0000313" key="2">
    <source>
        <dbReference type="EMBL" id="OGM55384.1"/>
    </source>
</evidence>
<dbReference type="EMBL" id="MGGW01000004">
    <property type="protein sequence ID" value="OGM55384.1"/>
    <property type="molecule type" value="Genomic_DNA"/>
</dbReference>
<name>A0A1F8AUF7_9BACT</name>
<sequence length="274" mass="30120">MSVEVGKGGLYFLKQAAASILPPDYYVRIRTMMHGAIDRVKYPRIIPVNIGNTSFILEVQNRRQADMIDGRYNEVDFTLALQDRLREDDIIYNVGAAYGLLALPLGMRCPNTVDVFAFEPDYELGIDLAQNILLNNAGNIHPYQIAIGNFNGTVDLQTSGRGGNAPQTTGTCNAGFMFRRPVTLRSIESLVSNSGLPAPTFLTVDVEGYAMHVLEGLRNIKPRVIAIEVHPGRGGIKPETLAGIEDSIGPDYKIVYNKPRGGEIHTIWASSAWE</sequence>
<dbReference type="AlphaFoldDB" id="A0A1F8AUF7"/>
<dbReference type="PANTHER" id="PTHR34203">
    <property type="entry name" value="METHYLTRANSFERASE, FKBM FAMILY PROTEIN"/>
    <property type="match status" value="1"/>
</dbReference>